<dbReference type="InterPro" id="IPR011990">
    <property type="entry name" value="TPR-like_helical_dom_sf"/>
</dbReference>
<keyword evidence="3 6" id="KW-0732">Signal</keyword>
<dbReference type="PROSITE" id="PS51257">
    <property type="entry name" value="PROKAR_LIPOPROTEIN"/>
    <property type="match status" value="1"/>
</dbReference>
<proteinExistence type="inferred from homology"/>
<evidence type="ECO:0000256" key="2">
    <source>
        <dbReference type="ARBA" id="ARBA00006275"/>
    </source>
</evidence>
<protein>
    <recommendedName>
        <fullName evidence="11">RagB/SusD domain-containing protein</fullName>
    </recommendedName>
</protein>
<evidence type="ECO:0000259" key="7">
    <source>
        <dbReference type="Pfam" id="PF07980"/>
    </source>
</evidence>
<evidence type="ECO:0000313" key="9">
    <source>
        <dbReference type="EMBL" id="ORL44137.1"/>
    </source>
</evidence>
<name>A0A1Y1SZF5_9FLAO</name>
<dbReference type="InterPro" id="IPR033985">
    <property type="entry name" value="SusD-like_N"/>
</dbReference>
<dbReference type="SUPFAM" id="SSF48452">
    <property type="entry name" value="TPR-like"/>
    <property type="match status" value="1"/>
</dbReference>
<dbReference type="InterPro" id="IPR012944">
    <property type="entry name" value="SusD_RagB_dom"/>
</dbReference>
<accession>A0A1Y1SZF5</accession>
<dbReference type="STRING" id="1185767.IIF7_17487"/>
<evidence type="ECO:0000256" key="6">
    <source>
        <dbReference type="SAM" id="SignalP"/>
    </source>
</evidence>
<dbReference type="EMBL" id="ARYN01000018">
    <property type="protein sequence ID" value="ORL44137.1"/>
    <property type="molecule type" value="Genomic_DNA"/>
</dbReference>
<reference evidence="9 10" key="1">
    <citation type="submission" date="2013-04" db="EMBL/GenBank/DDBJ databases">
        <title>Zunongwangia sp. 22II14-10F7 Genome Sequencing.</title>
        <authorList>
            <person name="Lai Q."/>
            <person name="Shao Z."/>
        </authorList>
    </citation>
    <scope>NUCLEOTIDE SEQUENCE [LARGE SCALE GENOMIC DNA]</scope>
    <source>
        <strain evidence="9 10">22II14-10F7</strain>
    </source>
</reference>
<evidence type="ECO:0000256" key="4">
    <source>
        <dbReference type="ARBA" id="ARBA00023136"/>
    </source>
</evidence>
<feature type="chain" id="PRO_5012914651" description="RagB/SusD domain-containing protein" evidence="6">
    <location>
        <begin position="34"/>
        <end position="707"/>
    </location>
</feature>
<evidence type="ECO:0000256" key="1">
    <source>
        <dbReference type="ARBA" id="ARBA00004442"/>
    </source>
</evidence>
<evidence type="ECO:0000256" key="3">
    <source>
        <dbReference type="ARBA" id="ARBA00022729"/>
    </source>
</evidence>
<evidence type="ECO:0008006" key="11">
    <source>
        <dbReference type="Google" id="ProtNLM"/>
    </source>
</evidence>
<evidence type="ECO:0000313" key="10">
    <source>
        <dbReference type="Proteomes" id="UP000192746"/>
    </source>
</evidence>
<dbReference type="Pfam" id="PF07980">
    <property type="entry name" value="SusD_RagB"/>
    <property type="match status" value="1"/>
</dbReference>
<comment type="similarity">
    <text evidence="2">Belongs to the SusD family.</text>
</comment>
<feature type="domain" description="RagB/SusD" evidence="7">
    <location>
        <begin position="473"/>
        <end position="684"/>
    </location>
</feature>
<feature type="signal peptide" evidence="6">
    <location>
        <begin position="1"/>
        <end position="33"/>
    </location>
</feature>
<sequence>MSKINLTSMKTKRTLNIYKITAILMAFAFASCADDFLEEELRTQYSTEYFETAEGLEDLTLSLYGNIRWHFGYEWAYGITLYGTDEFTNANDLTNEMWNTYDSRLGPQGATPETGAANGNATSPAALWDQLYYGISSANIIIANADLIDNTEIRNRCLAHAYFLRGYNYYRLVAQYGGVVLQLEPATGIVRNFERSTEEESWAQVISDFRNSYELFEGENFTYGRGVTWTKATAAHFLAKALLFRASERNDDWNSSYVESDLNEAIEATSYAIGARGGLANDYRDLYANWTGIDSEAEQLDEILMAAAHNGDASTTGRFGNRTYSYFTPQFSAFSGGWVRRGVWIGSMDFQRCRPTEYSYAVFDHVNDSRMWKTFKTVYGINNIVNPDLGLELGDPGVVMILNTQDDNTYNNYTFGANVQNPNWTDDAGRLAEWDLGSRQTPTSGSLTNEVGQFVPNSLVLYQNGEYVSPNFKSTAISNFFAGINKTDDGSRFAERGDAHRDVTMARLAETYLVRAECYARLGQYANAMTDLNTVRERAEWKSGENRSYYVDGSQAFENNSLNTGTAADNYINSNLNMNTYYLSNPDIDVTTEASDLTLTSFPSTLPEEDERIMTALGVSGDYQRALHFILNERTRELLGEWQRWETLSRTGTLIQRARAFNPQATGITPNKHELRPIPQTFIDGLLNDDGSNLSQSQRDAWQNPGY</sequence>
<comment type="caution">
    <text evidence="9">The sequence shown here is derived from an EMBL/GenBank/DDBJ whole genome shotgun (WGS) entry which is preliminary data.</text>
</comment>
<keyword evidence="5" id="KW-0998">Cell outer membrane</keyword>
<dbReference type="Proteomes" id="UP000192746">
    <property type="component" value="Unassembled WGS sequence"/>
</dbReference>
<dbReference type="Pfam" id="PF14322">
    <property type="entry name" value="SusD-like_3"/>
    <property type="match status" value="1"/>
</dbReference>
<evidence type="ECO:0000259" key="8">
    <source>
        <dbReference type="Pfam" id="PF14322"/>
    </source>
</evidence>
<dbReference type="Gene3D" id="1.25.40.390">
    <property type="match status" value="1"/>
</dbReference>
<keyword evidence="10" id="KW-1185">Reference proteome</keyword>
<dbReference type="AlphaFoldDB" id="A0A1Y1SZF5"/>
<feature type="domain" description="SusD-like N-terminal" evidence="8">
    <location>
        <begin position="104"/>
        <end position="240"/>
    </location>
</feature>
<evidence type="ECO:0000256" key="5">
    <source>
        <dbReference type="ARBA" id="ARBA00023237"/>
    </source>
</evidence>
<keyword evidence="4" id="KW-0472">Membrane</keyword>
<comment type="subcellular location">
    <subcellularLocation>
        <location evidence="1">Cell outer membrane</location>
    </subcellularLocation>
</comment>
<organism evidence="9 10">
    <name type="scientific">Zunongwangia atlantica 22II14-10F7</name>
    <dbReference type="NCBI Taxonomy" id="1185767"/>
    <lineage>
        <taxon>Bacteria</taxon>
        <taxon>Pseudomonadati</taxon>
        <taxon>Bacteroidota</taxon>
        <taxon>Flavobacteriia</taxon>
        <taxon>Flavobacteriales</taxon>
        <taxon>Flavobacteriaceae</taxon>
        <taxon>Zunongwangia</taxon>
    </lineage>
</organism>
<dbReference type="GO" id="GO:0009279">
    <property type="term" value="C:cell outer membrane"/>
    <property type="evidence" value="ECO:0007669"/>
    <property type="project" value="UniProtKB-SubCell"/>
</dbReference>
<gene>
    <name evidence="9" type="ORF">IIF7_17487</name>
</gene>